<dbReference type="InterPro" id="IPR028357">
    <property type="entry name" value="UDPglc_DH_bac"/>
</dbReference>
<dbReference type="Pfam" id="PF00984">
    <property type="entry name" value="UDPG_MGDP_dh"/>
    <property type="match status" value="1"/>
</dbReference>
<dbReference type="RefSeq" id="WP_162357007.1">
    <property type="nucleotide sequence ID" value="NZ_WMIB01000022.1"/>
</dbReference>
<evidence type="ECO:0000256" key="9">
    <source>
        <dbReference type="PIRSR" id="PIRSR500134-2"/>
    </source>
</evidence>
<dbReference type="NCBIfam" id="NF047673">
    <property type="entry name" value="TeichurnBiosyTuaD"/>
    <property type="match status" value="1"/>
</dbReference>
<dbReference type="InterPro" id="IPR001732">
    <property type="entry name" value="UDP-Glc/GDP-Man_DH_N"/>
</dbReference>
<evidence type="ECO:0000256" key="3">
    <source>
        <dbReference type="ARBA" id="ARBA00012954"/>
    </source>
</evidence>
<dbReference type="SUPFAM" id="SSF51735">
    <property type="entry name" value="NAD(P)-binding Rossmann-fold domains"/>
    <property type="match status" value="1"/>
</dbReference>
<evidence type="ECO:0000256" key="10">
    <source>
        <dbReference type="PIRSR" id="PIRSR500134-3"/>
    </source>
</evidence>
<evidence type="ECO:0000256" key="1">
    <source>
        <dbReference type="ARBA" id="ARBA00004701"/>
    </source>
</evidence>
<dbReference type="Pfam" id="PF03721">
    <property type="entry name" value="UDPG_MGDP_dh_N"/>
    <property type="match status" value="1"/>
</dbReference>
<comment type="pathway">
    <text evidence="1">Nucleotide-sugar biosynthesis; UDP-alpha-D-glucuronate biosynthesis; UDP-alpha-D-glucuronate from UDP-alpha-D-glucose: step 1/1.</text>
</comment>
<dbReference type="InterPro" id="IPR036291">
    <property type="entry name" value="NAD(P)-bd_dom_sf"/>
</dbReference>
<dbReference type="SUPFAM" id="SSF52413">
    <property type="entry name" value="UDP-glucose/GDP-mannose dehydrogenase C-terminal domain"/>
    <property type="match status" value="1"/>
</dbReference>
<keyword evidence="5 7" id="KW-0520">NAD</keyword>
<dbReference type="InterPro" id="IPR014026">
    <property type="entry name" value="UDP-Glc/GDP-Man_DH_dimer"/>
</dbReference>
<evidence type="ECO:0000256" key="6">
    <source>
        <dbReference type="ARBA" id="ARBA00047473"/>
    </source>
</evidence>
<name>A0A7X2S7R7_9BACI</name>
<dbReference type="InterPro" id="IPR014027">
    <property type="entry name" value="UDP-Glc/GDP-Man_DH_C"/>
</dbReference>
<evidence type="ECO:0000313" key="12">
    <source>
        <dbReference type="EMBL" id="MTH55040.1"/>
    </source>
</evidence>
<dbReference type="GO" id="GO:0051287">
    <property type="term" value="F:NAD binding"/>
    <property type="evidence" value="ECO:0007669"/>
    <property type="project" value="InterPro"/>
</dbReference>
<keyword evidence="4 7" id="KW-0560">Oxidoreductase</keyword>
<evidence type="ECO:0000256" key="7">
    <source>
        <dbReference type="PIRNR" id="PIRNR000124"/>
    </source>
</evidence>
<reference evidence="12 13" key="1">
    <citation type="journal article" date="2017" name="Int. J. Syst. Evol. Microbiol.">
        <title>Bacillus mangrovi sp. nov., isolated from a sediment sample from a mangrove forest.</title>
        <authorList>
            <person name="Gupta V."/>
            <person name="Singh P.K."/>
            <person name="Korpole S."/>
            <person name="Tanuku N.R.S."/>
            <person name="Pinnaka A.K."/>
        </authorList>
    </citation>
    <scope>NUCLEOTIDE SEQUENCE [LARGE SCALE GENOMIC DNA]</scope>
    <source>
        <strain evidence="12 13">KCTC 33872</strain>
    </source>
</reference>
<dbReference type="NCBIfam" id="TIGR03026">
    <property type="entry name" value="NDP-sugDHase"/>
    <property type="match status" value="1"/>
</dbReference>
<comment type="similarity">
    <text evidence="2 7">Belongs to the UDP-glucose/GDP-mannose dehydrogenase family.</text>
</comment>
<dbReference type="GO" id="GO:0003979">
    <property type="term" value="F:UDP-glucose 6-dehydrogenase activity"/>
    <property type="evidence" value="ECO:0007669"/>
    <property type="project" value="UniProtKB-EC"/>
</dbReference>
<feature type="domain" description="UDP-glucose/GDP-mannose dehydrogenase C-terminal" evidence="11">
    <location>
        <begin position="314"/>
        <end position="416"/>
    </location>
</feature>
<dbReference type="SMART" id="SM00984">
    <property type="entry name" value="UDPG_MGDP_dh_C"/>
    <property type="match status" value="1"/>
</dbReference>
<feature type="binding site" evidence="10">
    <location>
        <position position="87"/>
    </location>
    <ligand>
        <name>NAD(+)</name>
        <dbReference type="ChEBI" id="CHEBI:57540"/>
    </ligand>
</feature>
<organism evidence="12 13">
    <name type="scientific">Metabacillus mangrovi</name>
    <dbReference type="NCBI Taxonomy" id="1491830"/>
    <lineage>
        <taxon>Bacteria</taxon>
        <taxon>Bacillati</taxon>
        <taxon>Bacillota</taxon>
        <taxon>Bacilli</taxon>
        <taxon>Bacillales</taxon>
        <taxon>Bacillaceae</taxon>
        <taxon>Metabacillus</taxon>
    </lineage>
</organism>
<dbReference type="GO" id="GO:0006065">
    <property type="term" value="P:UDP-glucuronate biosynthetic process"/>
    <property type="evidence" value="ECO:0007669"/>
    <property type="project" value="UniProtKB-UniPathway"/>
</dbReference>
<evidence type="ECO:0000256" key="2">
    <source>
        <dbReference type="ARBA" id="ARBA00006601"/>
    </source>
</evidence>
<evidence type="ECO:0000256" key="8">
    <source>
        <dbReference type="PIRSR" id="PIRSR500134-1"/>
    </source>
</evidence>
<keyword evidence="13" id="KW-1185">Reference proteome</keyword>
<feature type="binding site" evidence="10">
    <location>
        <position position="156"/>
    </location>
    <ligand>
        <name>NAD(+)</name>
        <dbReference type="ChEBI" id="CHEBI:57540"/>
    </ligand>
</feature>
<dbReference type="PANTHER" id="PTHR43750:SF3">
    <property type="entry name" value="UDP-GLUCOSE 6-DEHYDROGENASE TUAD"/>
    <property type="match status" value="1"/>
</dbReference>
<dbReference type="UniPathway" id="UPA00038">
    <property type="reaction ID" value="UER00491"/>
</dbReference>
<dbReference type="InterPro" id="IPR008927">
    <property type="entry name" value="6-PGluconate_DH-like_C_sf"/>
</dbReference>
<gene>
    <name evidence="12" type="ORF">GKZ89_16675</name>
</gene>
<feature type="binding site" evidence="9">
    <location>
        <begin position="250"/>
        <end position="254"/>
    </location>
    <ligand>
        <name>substrate</name>
    </ligand>
</feature>
<feature type="binding site" evidence="9">
    <location>
        <position position="321"/>
    </location>
    <ligand>
        <name>substrate</name>
    </ligand>
</feature>
<evidence type="ECO:0000256" key="4">
    <source>
        <dbReference type="ARBA" id="ARBA00023002"/>
    </source>
</evidence>
<dbReference type="EC" id="1.1.1.22" evidence="3 7"/>
<dbReference type="InterPro" id="IPR036220">
    <property type="entry name" value="UDP-Glc/GDP-Man_DH_C_sf"/>
</dbReference>
<feature type="active site" description="Nucleophile" evidence="8">
    <location>
        <position position="261"/>
    </location>
</feature>
<feature type="binding site" evidence="10">
    <location>
        <position position="264"/>
    </location>
    <ligand>
        <name>NAD(+)</name>
        <dbReference type="ChEBI" id="CHEBI:57540"/>
    </ligand>
</feature>
<feature type="binding site" evidence="10">
    <location>
        <position position="122"/>
    </location>
    <ligand>
        <name>NAD(+)</name>
        <dbReference type="ChEBI" id="CHEBI:57540"/>
    </ligand>
</feature>
<dbReference type="Gene3D" id="3.40.50.720">
    <property type="entry name" value="NAD(P)-binding Rossmann-like Domain"/>
    <property type="match status" value="2"/>
</dbReference>
<dbReference type="InterPro" id="IPR017476">
    <property type="entry name" value="UDP-Glc/GDP-Man"/>
</dbReference>
<dbReference type="PIRSF" id="PIRSF500134">
    <property type="entry name" value="UDPglc_DH_bac"/>
    <property type="match status" value="1"/>
</dbReference>
<dbReference type="GO" id="GO:0000271">
    <property type="term" value="P:polysaccharide biosynthetic process"/>
    <property type="evidence" value="ECO:0007669"/>
    <property type="project" value="InterPro"/>
</dbReference>
<dbReference type="PIRSF" id="PIRSF000124">
    <property type="entry name" value="UDPglc_GDPman_dh"/>
    <property type="match status" value="1"/>
</dbReference>
<evidence type="ECO:0000259" key="11">
    <source>
        <dbReference type="SMART" id="SM00984"/>
    </source>
</evidence>
<accession>A0A7X2S7R7</accession>
<proteinExistence type="inferred from homology"/>
<feature type="binding site" evidence="10">
    <location>
        <position position="328"/>
    </location>
    <ligand>
        <name>NAD(+)</name>
        <dbReference type="ChEBI" id="CHEBI:57540"/>
    </ligand>
</feature>
<dbReference type="Gene3D" id="1.20.5.100">
    <property type="entry name" value="Cytochrome c1, transmembrane anchor, C-terminal"/>
    <property type="match status" value="1"/>
</dbReference>
<feature type="binding site" evidence="9">
    <location>
        <begin position="153"/>
        <end position="156"/>
    </location>
    <ligand>
        <name>substrate</name>
    </ligand>
</feature>
<feature type="binding site" evidence="9">
    <location>
        <position position="205"/>
    </location>
    <ligand>
        <name>substrate</name>
    </ligand>
</feature>
<dbReference type="PANTHER" id="PTHR43750">
    <property type="entry name" value="UDP-GLUCOSE 6-DEHYDROGENASE TUAD"/>
    <property type="match status" value="1"/>
</dbReference>
<comment type="catalytic activity">
    <reaction evidence="6 7">
        <text>UDP-alpha-D-glucose + 2 NAD(+) + H2O = UDP-alpha-D-glucuronate + 2 NADH + 3 H(+)</text>
        <dbReference type="Rhea" id="RHEA:23596"/>
        <dbReference type="ChEBI" id="CHEBI:15377"/>
        <dbReference type="ChEBI" id="CHEBI:15378"/>
        <dbReference type="ChEBI" id="CHEBI:57540"/>
        <dbReference type="ChEBI" id="CHEBI:57945"/>
        <dbReference type="ChEBI" id="CHEBI:58052"/>
        <dbReference type="ChEBI" id="CHEBI:58885"/>
        <dbReference type="EC" id="1.1.1.22"/>
    </reaction>
</comment>
<comment type="caution">
    <text evidence="12">The sequence shown here is derived from an EMBL/GenBank/DDBJ whole genome shotgun (WGS) entry which is preliminary data.</text>
</comment>
<feature type="binding site" evidence="10">
    <location>
        <position position="31"/>
    </location>
    <ligand>
        <name>NAD(+)</name>
        <dbReference type="ChEBI" id="CHEBI:57540"/>
    </ligand>
</feature>
<dbReference type="Pfam" id="PF03720">
    <property type="entry name" value="UDPG_MGDP_dh_C"/>
    <property type="match status" value="1"/>
</dbReference>
<feature type="binding site" evidence="10">
    <location>
        <position position="36"/>
    </location>
    <ligand>
        <name>NAD(+)</name>
        <dbReference type="ChEBI" id="CHEBI:57540"/>
    </ligand>
</feature>
<protein>
    <recommendedName>
        <fullName evidence="3 7">UDP-glucose 6-dehydrogenase</fullName>
        <ecNumber evidence="3 7">1.1.1.22</ecNumber>
    </recommendedName>
</protein>
<dbReference type="AlphaFoldDB" id="A0A7X2S7R7"/>
<evidence type="ECO:0000313" key="13">
    <source>
        <dbReference type="Proteomes" id="UP000434639"/>
    </source>
</evidence>
<dbReference type="SUPFAM" id="SSF48179">
    <property type="entry name" value="6-phosphogluconate dehydrogenase C-terminal domain-like"/>
    <property type="match status" value="1"/>
</dbReference>
<dbReference type="Proteomes" id="UP000434639">
    <property type="component" value="Unassembled WGS sequence"/>
</dbReference>
<feature type="binding site" evidence="9">
    <location>
        <position position="258"/>
    </location>
    <ligand>
        <name>substrate</name>
    </ligand>
</feature>
<evidence type="ECO:0000256" key="5">
    <source>
        <dbReference type="ARBA" id="ARBA00023027"/>
    </source>
</evidence>
<sequence>MKRLAVVGTGYVGLVSGTCFAEIGNQVTCCDIDQSKIDLLNKGEIPIYEPGLKELVAKNSEAGRLSFTTDIGTAIQDAEVVYIAVGTPMSETGEADLKYVRAVAQTIGENLNGYKVIVNKSTVPVGTGKMVEEIVRSASNGAYEFDIVSNPEFLREGSAIKDTMQMERAVIGATSEKAAGIIEELHSPFQTAIVKTNLESAEMLKYAANAFLATKISFINDIANICELVGADVTKVAEGMGLDSRIGPKFLNAGVGFGGSCFPKDTTALLHIAESAGYDFELIKAVIKTNIRQRETVVHKLKNIFGDLNGLNVSVLGLAFKPNTDDMRYAPSVDIIHAITEEGASVKAYDPVAIEEAKKQITAPISYYTDVYETIQNTDVCIILTEWPEVLSLDLNKAKELMNKAILIDGRNIFSLTDVKEKGFIYHSVGRPQIQ</sequence>
<dbReference type="EMBL" id="WMIB01000022">
    <property type="protein sequence ID" value="MTH55040.1"/>
    <property type="molecule type" value="Genomic_DNA"/>
</dbReference>